<accession>A0A1I7DL83</accession>
<dbReference type="GO" id="GO:0006974">
    <property type="term" value="P:DNA damage response"/>
    <property type="evidence" value="ECO:0007669"/>
    <property type="project" value="TreeGrafter"/>
</dbReference>
<sequence>METNFSLNLLQGARACFPGYRPGALLLRTRMIVAGHRHRALTRRFFTAAPRSALARIMTDRPQMLGALIWPYQCAGWDVPTRLQRILAHYQAIDSLPPPFRFETDEKIEILDMSDIHDDLRLIMDQPRWFMREGGLVINLFKGDFRAYSLAFSLHKAPDGTLEAVIGGLQGRKTEDALALYRDLTKSFMGIRPRDFMVDILRILCRQIGVERILAVSQAHRHHQHPYFGKADLTPDYDDIWRDRGGEEVSPEFFELQVDPGHRDLDTVKPKKRSLYRKRRAFLEDTEAAICETLPRAPVVTFVDT</sequence>
<dbReference type="PANTHER" id="PTHR38785">
    <property type="entry name" value="HOMOLOG OF VIRK"/>
    <property type="match status" value="1"/>
</dbReference>
<gene>
    <name evidence="1" type="ORF">SAMN05216236_13011</name>
</gene>
<protein>
    <submittedName>
        <fullName evidence="1">Uncharacterized protein VirK/YbjX</fullName>
    </submittedName>
</protein>
<dbReference type="EMBL" id="FPAW01000030">
    <property type="protein sequence ID" value="SFU12441.1"/>
    <property type="molecule type" value="Genomic_DNA"/>
</dbReference>
<dbReference type="Pfam" id="PF04393">
    <property type="entry name" value="DUF535"/>
    <property type="match status" value="1"/>
</dbReference>
<organism evidence="1 2">
    <name type="scientific">Sedimentitalea nanhaiensis</name>
    <dbReference type="NCBI Taxonomy" id="999627"/>
    <lineage>
        <taxon>Bacteria</taxon>
        <taxon>Pseudomonadati</taxon>
        <taxon>Pseudomonadota</taxon>
        <taxon>Alphaproteobacteria</taxon>
        <taxon>Rhodobacterales</taxon>
        <taxon>Paracoccaceae</taxon>
        <taxon>Sedimentitalea</taxon>
    </lineage>
</organism>
<dbReference type="Proteomes" id="UP000182466">
    <property type="component" value="Unassembled WGS sequence"/>
</dbReference>
<evidence type="ECO:0000313" key="1">
    <source>
        <dbReference type="EMBL" id="SFU12441.1"/>
    </source>
</evidence>
<keyword evidence="2" id="KW-1185">Reference proteome</keyword>
<dbReference type="PANTHER" id="PTHR38785:SF1">
    <property type="entry name" value="HOMOLOG OF VIRK"/>
    <property type="match status" value="1"/>
</dbReference>
<name>A0A1I7DL83_9RHOB</name>
<dbReference type="InterPro" id="IPR007488">
    <property type="entry name" value="DUF535"/>
</dbReference>
<dbReference type="STRING" id="999627.SAMN05216236_13011"/>
<dbReference type="AlphaFoldDB" id="A0A1I7DL83"/>
<evidence type="ECO:0000313" key="2">
    <source>
        <dbReference type="Proteomes" id="UP000182466"/>
    </source>
</evidence>
<reference evidence="1 2" key="1">
    <citation type="submission" date="2016-10" db="EMBL/GenBank/DDBJ databases">
        <authorList>
            <person name="de Groot N.N."/>
        </authorList>
    </citation>
    <scope>NUCLEOTIDE SEQUENCE [LARGE SCALE GENOMIC DNA]</scope>
    <source>
        <strain evidence="1 2">CGMCC 1.10959</strain>
    </source>
</reference>
<proteinExistence type="predicted"/>